<dbReference type="SUPFAM" id="SSF52540">
    <property type="entry name" value="P-loop containing nucleoside triphosphate hydrolases"/>
    <property type="match status" value="1"/>
</dbReference>
<gene>
    <name evidence="1" type="ORF">J2Z66_008172</name>
</gene>
<keyword evidence="1" id="KW-0808">Transferase</keyword>
<dbReference type="RefSeq" id="WP_209979061.1">
    <property type="nucleotide sequence ID" value="NZ_JAGGLB010000051.1"/>
</dbReference>
<evidence type="ECO:0000313" key="1">
    <source>
        <dbReference type="EMBL" id="MBP1996524.1"/>
    </source>
</evidence>
<dbReference type="InterPro" id="IPR027417">
    <property type="entry name" value="P-loop_NTPase"/>
</dbReference>
<name>A0ABS4JCR5_9BACL</name>
<proteinExistence type="predicted"/>
<keyword evidence="1" id="KW-0418">Kinase</keyword>
<evidence type="ECO:0000313" key="2">
    <source>
        <dbReference type="Proteomes" id="UP001519287"/>
    </source>
</evidence>
<dbReference type="Proteomes" id="UP001519287">
    <property type="component" value="Unassembled WGS sequence"/>
</dbReference>
<dbReference type="Gene3D" id="3.40.50.300">
    <property type="entry name" value="P-loop containing nucleotide triphosphate hydrolases"/>
    <property type="match status" value="1"/>
</dbReference>
<comment type="caution">
    <text evidence="1">The sequence shown here is derived from an EMBL/GenBank/DDBJ whole genome shotgun (WGS) entry which is preliminary data.</text>
</comment>
<dbReference type="GO" id="GO:0016301">
    <property type="term" value="F:kinase activity"/>
    <property type="evidence" value="ECO:0007669"/>
    <property type="project" value="UniProtKB-KW"/>
</dbReference>
<dbReference type="EMBL" id="JAGGLB010000051">
    <property type="protein sequence ID" value="MBP1996524.1"/>
    <property type="molecule type" value="Genomic_DNA"/>
</dbReference>
<keyword evidence="2" id="KW-1185">Reference proteome</keyword>
<sequence length="191" mass="21359">MGITVVSLSGPSGSGKTSLVQAIAQRLPNAISLHFDDYKETTQFPEDLTSWIRNGCDPNEWLTPKMVEDLQILRNKQKAVNGWVIVEEPFGRNRDSITSFIDYVVCIDIPLEIAFARTVKRAAIAAPINVEVNKLLENIVEFVDQYLTVGRDTYAIVNKNVMQNSDLIVDGIKAIDVLADEIVNRLIKQLE</sequence>
<reference evidence="1 2" key="1">
    <citation type="submission" date="2021-03" db="EMBL/GenBank/DDBJ databases">
        <title>Genomic Encyclopedia of Type Strains, Phase IV (KMG-IV): sequencing the most valuable type-strain genomes for metagenomic binning, comparative biology and taxonomic classification.</title>
        <authorList>
            <person name="Goeker M."/>
        </authorList>
    </citation>
    <scope>NUCLEOTIDE SEQUENCE [LARGE SCALE GENOMIC DNA]</scope>
    <source>
        <strain evidence="1 2">DSM 26048</strain>
    </source>
</reference>
<organism evidence="1 2">
    <name type="scientific">Paenibacillus eucommiae</name>
    <dbReference type="NCBI Taxonomy" id="1355755"/>
    <lineage>
        <taxon>Bacteria</taxon>
        <taxon>Bacillati</taxon>
        <taxon>Bacillota</taxon>
        <taxon>Bacilli</taxon>
        <taxon>Bacillales</taxon>
        <taxon>Paenibacillaceae</taxon>
        <taxon>Paenibacillus</taxon>
    </lineage>
</organism>
<accession>A0ABS4JCR5</accession>
<protein>
    <submittedName>
        <fullName evidence="1">Uridine kinase</fullName>
    </submittedName>
</protein>